<gene>
    <name evidence="8" type="primary">bceB</name>
    <name evidence="8" type="ORF">CLNEO_21290</name>
</gene>
<proteinExistence type="inferred from homology"/>
<dbReference type="PATRIC" id="fig|36847.3.peg.2496"/>
<comment type="subcellular location">
    <subcellularLocation>
        <location evidence="1 6">Cell membrane</location>
        <topology evidence="1 6">Multi-pass membrane protein</topology>
    </subcellularLocation>
</comment>
<dbReference type="PIRSF" id="PIRSF018968">
    <property type="entry name" value="ABC_permease_BceB"/>
    <property type="match status" value="1"/>
</dbReference>
<feature type="transmembrane region" description="Helical" evidence="6">
    <location>
        <begin position="17"/>
        <end position="34"/>
    </location>
</feature>
<feature type="transmembrane region" description="Helical" evidence="6">
    <location>
        <begin position="594"/>
        <end position="620"/>
    </location>
</feature>
<dbReference type="RefSeq" id="WP_066088647.1">
    <property type="nucleotide sequence ID" value="NZ_LRVM01000007.1"/>
</dbReference>
<dbReference type="InterPro" id="IPR052536">
    <property type="entry name" value="ABC-4_Integral_Memb_Prot"/>
</dbReference>
<dbReference type="Proteomes" id="UP000070539">
    <property type="component" value="Unassembled WGS sequence"/>
</dbReference>
<keyword evidence="3 6" id="KW-0812">Transmembrane</keyword>
<keyword evidence="9" id="KW-1185">Reference proteome</keyword>
<dbReference type="PANTHER" id="PTHR46795:SF3">
    <property type="entry name" value="ABC TRANSPORTER PERMEASE"/>
    <property type="match status" value="1"/>
</dbReference>
<dbReference type="InterPro" id="IPR027022">
    <property type="entry name" value="ABC_permease_BceB-typ"/>
</dbReference>
<evidence type="ECO:0000256" key="6">
    <source>
        <dbReference type="PIRNR" id="PIRNR018968"/>
    </source>
</evidence>
<accession>A0A136WD43</accession>
<dbReference type="PANTHER" id="PTHR46795">
    <property type="entry name" value="ABC TRANSPORTER PERMEASE-RELATED-RELATED"/>
    <property type="match status" value="1"/>
</dbReference>
<feature type="domain" description="ABC3 transporter permease C-terminal" evidence="7">
    <location>
        <begin position="63"/>
        <end position="177"/>
    </location>
</feature>
<evidence type="ECO:0000256" key="1">
    <source>
        <dbReference type="ARBA" id="ARBA00004651"/>
    </source>
</evidence>
<evidence type="ECO:0000313" key="8">
    <source>
        <dbReference type="EMBL" id="KXL52433.1"/>
    </source>
</evidence>
<keyword evidence="6" id="KW-0813">Transport</keyword>
<feature type="transmembrane region" description="Helical" evidence="6">
    <location>
        <begin position="104"/>
        <end position="129"/>
    </location>
</feature>
<dbReference type="OrthoDB" id="9781780at2"/>
<feature type="transmembrane region" description="Helical" evidence="6">
    <location>
        <begin position="538"/>
        <end position="560"/>
    </location>
</feature>
<evidence type="ECO:0000256" key="3">
    <source>
        <dbReference type="ARBA" id="ARBA00022692"/>
    </source>
</evidence>
<feature type="transmembrane region" description="Helical" evidence="6">
    <location>
        <begin position="632"/>
        <end position="652"/>
    </location>
</feature>
<keyword evidence="2 6" id="KW-1003">Cell membrane</keyword>
<evidence type="ECO:0000256" key="2">
    <source>
        <dbReference type="ARBA" id="ARBA00022475"/>
    </source>
</evidence>
<evidence type="ECO:0000313" key="9">
    <source>
        <dbReference type="Proteomes" id="UP000070539"/>
    </source>
</evidence>
<dbReference type="InterPro" id="IPR003838">
    <property type="entry name" value="ABC3_permease_C"/>
</dbReference>
<dbReference type="GO" id="GO:0055085">
    <property type="term" value="P:transmembrane transport"/>
    <property type="evidence" value="ECO:0007669"/>
    <property type="project" value="UniProtKB-UniRule"/>
</dbReference>
<evidence type="ECO:0000259" key="7">
    <source>
        <dbReference type="Pfam" id="PF02687"/>
    </source>
</evidence>
<organism evidence="8 9">
    <name type="scientific">Anaerotignum neopropionicum</name>
    <dbReference type="NCBI Taxonomy" id="36847"/>
    <lineage>
        <taxon>Bacteria</taxon>
        <taxon>Bacillati</taxon>
        <taxon>Bacillota</taxon>
        <taxon>Clostridia</taxon>
        <taxon>Lachnospirales</taxon>
        <taxon>Anaerotignaceae</taxon>
        <taxon>Anaerotignum</taxon>
    </lineage>
</organism>
<feature type="transmembrane region" description="Helical" evidence="6">
    <location>
        <begin position="202"/>
        <end position="224"/>
    </location>
</feature>
<feature type="transmembrane region" description="Helical" evidence="6">
    <location>
        <begin position="236"/>
        <end position="262"/>
    </location>
</feature>
<evidence type="ECO:0000256" key="5">
    <source>
        <dbReference type="ARBA" id="ARBA00023136"/>
    </source>
</evidence>
<protein>
    <submittedName>
        <fullName evidence="8">Bacitracin export permease protein BceB</fullName>
    </submittedName>
</protein>
<dbReference type="Pfam" id="PF02687">
    <property type="entry name" value="FtsX"/>
    <property type="match status" value="1"/>
</dbReference>
<sequence length="660" mass="74176">MLTKLAFKNAGKSVRDYAVYFFTLVLGVSIFYMFNSIYAQKDIMVVTESLNDTMIALCQLLSIISVFVAVVLGFLIVYANNFFIKRRKKELGIYMTLGMEKSKISTVLVLETLVMAIAALLLGLVVGVFGSQFMSVFTASIFEADMTGFRFVFSLDALVKSVLYFAIIFVVVILFNIAAINRYKLIDLIYGGRKNEELKVRNIWVSIGIFCVSIMSLAAAYILILKNGMININNLFFSSLALGTVGTLLFFFSVSGIFIKLIQSRKKIYYKNLNMFVTRQLSSKINTNFVSISVVCIVLLLVIGIFSCGYSVQSSFSNELRENIKYDFSLYGDSSFETTIYESLPEDVKEQDITWQEYSVYNSGEKLHYSDFPLNFSSGLINLSEDSLNIILLSDYNKMLEMQQEQEISLGEEEYLVLAPYEFFQDTARQFGENNISLPLFDGVTLKPIDNTVSRIMMEIQGFGGIYFVVSDCYEQQIKELSDTSNRILNINCKSDEQASQVKASLEKQNGDDDNNKAYYYFDSKQGIYENSVGVKAIVSFLAIYLGIVFMISCAAILAIQQLSEAADNKSRYELLHKLGTDKNMINKALFKQILCYFLMPLLLAVVHSVVGITAANEVIKIFGRIDVTKNIIVTACVIIGVYGAYFGLTYMGSKSIISK</sequence>
<comment type="similarity">
    <text evidence="6">Belongs to the ABC-4 integral membrane protein family.</text>
</comment>
<dbReference type="GO" id="GO:0005886">
    <property type="term" value="C:plasma membrane"/>
    <property type="evidence" value="ECO:0007669"/>
    <property type="project" value="UniProtKB-SubCell"/>
</dbReference>
<dbReference type="STRING" id="36847.CLNEO_21290"/>
<keyword evidence="5 6" id="KW-0472">Membrane</keyword>
<feature type="transmembrane region" description="Helical" evidence="6">
    <location>
        <begin position="162"/>
        <end position="181"/>
    </location>
</feature>
<reference evidence="8 9" key="1">
    <citation type="submission" date="2016-01" db="EMBL/GenBank/DDBJ databases">
        <title>Genome sequence of Clostridium neopropionicum X4, DSM-3847.</title>
        <authorList>
            <person name="Poehlein A."/>
            <person name="Beck M.H."/>
            <person name="Bengelsdorf F.R."/>
            <person name="Daniel R."/>
            <person name="Duerre P."/>
        </authorList>
    </citation>
    <scope>NUCLEOTIDE SEQUENCE [LARGE SCALE GENOMIC DNA]</scope>
    <source>
        <strain evidence="8 9">DSM-3847</strain>
    </source>
</reference>
<comment type="caution">
    <text evidence="8">The sequence shown here is derived from an EMBL/GenBank/DDBJ whole genome shotgun (WGS) entry which is preliminary data.</text>
</comment>
<feature type="transmembrane region" description="Helical" evidence="6">
    <location>
        <begin position="289"/>
        <end position="312"/>
    </location>
</feature>
<dbReference type="EMBL" id="LRVM01000007">
    <property type="protein sequence ID" value="KXL52433.1"/>
    <property type="molecule type" value="Genomic_DNA"/>
</dbReference>
<dbReference type="AlphaFoldDB" id="A0A136WD43"/>
<keyword evidence="4 6" id="KW-1133">Transmembrane helix</keyword>
<feature type="transmembrane region" description="Helical" evidence="6">
    <location>
        <begin position="54"/>
        <end position="83"/>
    </location>
</feature>
<name>A0A136WD43_9FIRM</name>
<evidence type="ECO:0000256" key="4">
    <source>
        <dbReference type="ARBA" id="ARBA00022989"/>
    </source>
</evidence>